<reference evidence="1" key="1">
    <citation type="submission" date="2016-06" db="UniProtKB">
        <authorList>
            <consortium name="WormBaseParasite"/>
        </authorList>
    </citation>
    <scope>IDENTIFICATION</scope>
</reference>
<dbReference type="WBParaSite" id="GPUH_0002381501-mRNA-1">
    <property type="protein sequence ID" value="GPUH_0002381501-mRNA-1"/>
    <property type="gene ID" value="GPUH_0002381501"/>
</dbReference>
<sequence>LFLVDGTRYKLEGQPLSECRTLVTGVDKGIRFVERSTGDIVPALVIDLKKAAFFDSVPLAEMVYSVLMNSGTKWRNLSTAPLDQNLFHEFVYKLNDIIRDLRLDHINYTKRSFLASGLSDKPTAEIRLKIGKNAVVPMVPYYQEQGVQIRPDWPAVRLVTEMATSYFPIEVLRVSPRQRVPVSKQTPSQMKDTIKGSVLAIDRTVQPTQEGSTSPPAAASTVPRGTWSLKALRTVLTVVPWSAPTKES</sequence>
<evidence type="ECO:0000313" key="1">
    <source>
        <dbReference type="WBParaSite" id="GPUH_0002381501-mRNA-1"/>
    </source>
</evidence>
<dbReference type="Gene3D" id="2.170.260.10">
    <property type="entry name" value="paz domain"/>
    <property type="match status" value="1"/>
</dbReference>
<name>A0A183ES44_9BILA</name>
<organism evidence="1">
    <name type="scientific">Gongylonema pulchrum</name>
    <dbReference type="NCBI Taxonomy" id="637853"/>
    <lineage>
        <taxon>Eukaryota</taxon>
        <taxon>Metazoa</taxon>
        <taxon>Ecdysozoa</taxon>
        <taxon>Nematoda</taxon>
        <taxon>Chromadorea</taxon>
        <taxon>Rhabditida</taxon>
        <taxon>Spirurina</taxon>
        <taxon>Spiruromorpha</taxon>
        <taxon>Spiruroidea</taxon>
        <taxon>Gongylonematidae</taxon>
        <taxon>Gongylonema</taxon>
    </lineage>
</organism>
<proteinExistence type="predicted"/>
<dbReference type="AlphaFoldDB" id="A0A183ES44"/>
<dbReference type="SUPFAM" id="SSF101690">
    <property type="entry name" value="PAZ domain"/>
    <property type="match status" value="1"/>
</dbReference>
<dbReference type="InterPro" id="IPR036085">
    <property type="entry name" value="PAZ_dom_sf"/>
</dbReference>
<accession>A0A183ES44</accession>
<protein>
    <submittedName>
        <fullName evidence="1">VP11</fullName>
    </submittedName>
</protein>